<protein>
    <submittedName>
        <fullName evidence="1">Uncharacterized protein</fullName>
    </submittedName>
</protein>
<gene>
    <name evidence="1" type="ORF">Pla110_00710</name>
</gene>
<name>A0A518CGM0_9PLAN</name>
<evidence type="ECO:0000313" key="2">
    <source>
        <dbReference type="Proteomes" id="UP000317178"/>
    </source>
</evidence>
<reference evidence="1 2" key="1">
    <citation type="submission" date="2019-02" db="EMBL/GenBank/DDBJ databases">
        <title>Deep-cultivation of Planctomycetes and their phenomic and genomic characterization uncovers novel biology.</title>
        <authorList>
            <person name="Wiegand S."/>
            <person name="Jogler M."/>
            <person name="Boedeker C."/>
            <person name="Pinto D."/>
            <person name="Vollmers J."/>
            <person name="Rivas-Marin E."/>
            <person name="Kohn T."/>
            <person name="Peeters S.H."/>
            <person name="Heuer A."/>
            <person name="Rast P."/>
            <person name="Oberbeckmann S."/>
            <person name="Bunk B."/>
            <person name="Jeske O."/>
            <person name="Meyerdierks A."/>
            <person name="Storesund J.E."/>
            <person name="Kallscheuer N."/>
            <person name="Luecker S."/>
            <person name="Lage O.M."/>
            <person name="Pohl T."/>
            <person name="Merkel B.J."/>
            <person name="Hornburger P."/>
            <person name="Mueller R.-W."/>
            <person name="Bruemmer F."/>
            <person name="Labrenz M."/>
            <person name="Spormann A.M."/>
            <person name="Op den Camp H."/>
            <person name="Overmann J."/>
            <person name="Amann R."/>
            <person name="Jetten M.S.M."/>
            <person name="Mascher T."/>
            <person name="Medema M.H."/>
            <person name="Devos D.P."/>
            <person name="Kaster A.-K."/>
            <person name="Ovreas L."/>
            <person name="Rohde M."/>
            <person name="Galperin M.Y."/>
            <person name="Jogler C."/>
        </authorList>
    </citation>
    <scope>NUCLEOTIDE SEQUENCE [LARGE SCALE GENOMIC DNA]</scope>
    <source>
        <strain evidence="1 2">Pla110</strain>
    </source>
</reference>
<sequence>MKTASEILVHLNTTMERMIQKPWMFTGNAQEFEILCREYDNIILFILDANNLYKSYGSGSLYQGYLAKYHDFGSGAFIETYLNDLIESGKERPSERELFEMFSDHWRAYLLWRNTELRKHDISMPQ</sequence>
<organism evidence="1 2">
    <name type="scientific">Polystyrenella longa</name>
    <dbReference type="NCBI Taxonomy" id="2528007"/>
    <lineage>
        <taxon>Bacteria</taxon>
        <taxon>Pseudomonadati</taxon>
        <taxon>Planctomycetota</taxon>
        <taxon>Planctomycetia</taxon>
        <taxon>Planctomycetales</taxon>
        <taxon>Planctomycetaceae</taxon>
        <taxon>Polystyrenella</taxon>
    </lineage>
</organism>
<dbReference type="Proteomes" id="UP000317178">
    <property type="component" value="Chromosome"/>
</dbReference>
<dbReference type="KEGG" id="plon:Pla110_00710"/>
<proteinExistence type="predicted"/>
<evidence type="ECO:0000313" key="1">
    <source>
        <dbReference type="EMBL" id="QDU78370.1"/>
    </source>
</evidence>
<dbReference type="AlphaFoldDB" id="A0A518CGM0"/>
<accession>A0A518CGM0</accession>
<keyword evidence="2" id="KW-1185">Reference proteome</keyword>
<dbReference type="EMBL" id="CP036281">
    <property type="protein sequence ID" value="QDU78370.1"/>
    <property type="molecule type" value="Genomic_DNA"/>
</dbReference>